<dbReference type="RefSeq" id="WP_146915355.1">
    <property type="nucleotide sequence ID" value="NZ_VORW01000002.1"/>
</dbReference>
<dbReference type="NCBIfam" id="TIGR04183">
    <property type="entry name" value="Por_Secre_tail"/>
    <property type="match status" value="1"/>
</dbReference>
<accession>A0A5C7AYW2</accession>
<dbReference type="AlphaFoldDB" id="A0A5C7AYW2"/>
<dbReference type="InterPro" id="IPR026444">
    <property type="entry name" value="Secre_tail"/>
</dbReference>
<dbReference type="OrthoDB" id="1488838at2"/>
<name>A0A5C7AYW2_9BACT</name>
<evidence type="ECO:0000313" key="1">
    <source>
        <dbReference type="EMBL" id="TXE13334.1"/>
    </source>
</evidence>
<dbReference type="Proteomes" id="UP000321935">
    <property type="component" value="Unassembled WGS sequence"/>
</dbReference>
<organism evidence="1 2">
    <name type="scientific">Algoriphagus aquimarinus</name>
    <dbReference type="NCBI Taxonomy" id="237018"/>
    <lineage>
        <taxon>Bacteria</taxon>
        <taxon>Pseudomonadati</taxon>
        <taxon>Bacteroidota</taxon>
        <taxon>Cytophagia</taxon>
        <taxon>Cytophagales</taxon>
        <taxon>Cyclobacteriaceae</taxon>
        <taxon>Algoriphagus</taxon>
    </lineage>
</organism>
<proteinExistence type="predicted"/>
<protein>
    <submittedName>
        <fullName evidence="1">T9SS type A sorting domain-containing protein</fullName>
    </submittedName>
</protein>
<reference evidence="1 2" key="1">
    <citation type="submission" date="2019-08" db="EMBL/GenBank/DDBJ databases">
        <title>Genomes sequence of Algoriphagus aquimarinus ACAM450.</title>
        <authorList>
            <person name="Bowman J.P."/>
        </authorList>
    </citation>
    <scope>NUCLEOTIDE SEQUENCE [LARGE SCALE GENOMIC DNA]</scope>
    <source>
        <strain evidence="1 2">ACAM 450</strain>
    </source>
</reference>
<dbReference type="EMBL" id="VORW01000002">
    <property type="protein sequence ID" value="TXE13334.1"/>
    <property type="molecule type" value="Genomic_DNA"/>
</dbReference>
<evidence type="ECO:0000313" key="2">
    <source>
        <dbReference type="Proteomes" id="UP000321935"/>
    </source>
</evidence>
<dbReference type="Gene3D" id="2.60.120.260">
    <property type="entry name" value="Galactose-binding domain-like"/>
    <property type="match status" value="1"/>
</dbReference>
<comment type="caution">
    <text evidence="1">The sequence shown here is derived from an EMBL/GenBank/DDBJ whole genome shotgun (WGS) entry which is preliminary data.</text>
</comment>
<sequence length="611" mass="68703">MLQTHHMFRMTGLVLALFISTLAHGQLVEFAPVQHQKIKSYNSAERSARIVQSNILPFWDDFSQGIDTLKWTVSGASYTETIGLNAPSIGMVLLDGVAANGNPYAVKQTDQGQTDFITSKPFDLSSLNSSNSESLYLSFFWQAGGRAELPDESDELTLQILNPQGSWVTIWSQLGGVALNRTAFTQEIIKILPAWQHADFQFRFFSQGRQSGPFDSWLIDYIYLNDGRTGTALDYKDRSLTRTNDLRIGDYGAYPFALLAGNQNGLWSTVQNEFYNLENRFRAMEYSIVLRDSSTMTTTSINLNTPFNPVPNALERRAFGSREFEEIPVPKNETTLEVISSITSGDGLLYEVASGDTTFFSSVNYELNDTVRTSFPLLDYFAYDNGSADYAAGINQRAGQLAVKYTTPQEVFLKGISINFTNPRQANQAVDIKVWKDLDEDPIFTREDLIAVKEAGQEFLYYSLDTNIKVDGDFYIGFAQYTNDFIHVGLDKVNDTGDKLFYNVVGAWAQNEEVHGSLMIRPHVSLDVPFEEASIPDENILIYPNPVETLLNLEGRFSQARIFDSFGREIFLERQLSSKGEIVNFIGQRPGVYVLNLSTETGMHSYRILVK</sequence>
<gene>
    <name evidence="1" type="ORF">ESV85_04975</name>
</gene>